<name>W1PDE4_AMBTC</name>
<dbReference type="Gramene" id="ERN05641">
    <property type="protein sequence ID" value="ERN05641"/>
    <property type="gene ID" value="AMTR_s00006p00108590"/>
</dbReference>
<evidence type="ECO:0000313" key="1">
    <source>
        <dbReference type="EMBL" id="ERN05641.1"/>
    </source>
</evidence>
<accession>W1PDE4</accession>
<proteinExistence type="predicted"/>
<dbReference type="AlphaFoldDB" id="W1PDE4"/>
<protein>
    <submittedName>
        <fullName evidence="1">Uncharacterized protein</fullName>
    </submittedName>
</protein>
<dbReference type="HOGENOM" id="CLU_2088067_0_0_1"/>
<dbReference type="EMBL" id="KI393980">
    <property type="protein sequence ID" value="ERN05641.1"/>
    <property type="molecule type" value="Genomic_DNA"/>
</dbReference>
<dbReference type="Proteomes" id="UP000017836">
    <property type="component" value="Unassembled WGS sequence"/>
</dbReference>
<keyword evidence="2" id="KW-1185">Reference proteome</keyword>
<sequence length="117" mass="12878">MAAAEVAGRRSVRVVDAARGWWIVVKKMGSSWVQQVGGKESSEGREEDWLLVVDGLQQGSGGEVWCSSEKKRGCSSGMTVIVEMRASGKRDSEGLKVAHFRKMVVGRLVAGERRWKQ</sequence>
<evidence type="ECO:0000313" key="2">
    <source>
        <dbReference type="Proteomes" id="UP000017836"/>
    </source>
</evidence>
<gene>
    <name evidence="1" type="ORF">AMTR_s00006p00108590</name>
</gene>
<reference evidence="2" key="1">
    <citation type="journal article" date="2013" name="Science">
        <title>The Amborella genome and the evolution of flowering plants.</title>
        <authorList>
            <consortium name="Amborella Genome Project"/>
        </authorList>
    </citation>
    <scope>NUCLEOTIDE SEQUENCE [LARGE SCALE GENOMIC DNA]</scope>
</reference>
<organism evidence="1 2">
    <name type="scientific">Amborella trichopoda</name>
    <dbReference type="NCBI Taxonomy" id="13333"/>
    <lineage>
        <taxon>Eukaryota</taxon>
        <taxon>Viridiplantae</taxon>
        <taxon>Streptophyta</taxon>
        <taxon>Embryophyta</taxon>
        <taxon>Tracheophyta</taxon>
        <taxon>Spermatophyta</taxon>
        <taxon>Magnoliopsida</taxon>
        <taxon>Amborellales</taxon>
        <taxon>Amborellaceae</taxon>
        <taxon>Amborella</taxon>
    </lineage>
</organism>